<feature type="region of interest" description="Disordered" evidence="1">
    <location>
        <begin position="1"/>
        <end position="21"/>
    </location>
</feature>
<dbReference type="Proteomes" id="UP000809243">
    <property type="component" value="Unassembled WGS sequence"/>
</dbReference>
<protein>
    <submittedName>
        <fullName evidence="2">Uncharacterized protein</fullName>
    </submittedName>
</protein>
<evidence type="ECO:0000313" key="2">
    <source>
        <dbReference type="EMBL" id="MBN2067627.1"/>
    </source>
</evidence>
<evidence type="ECO:0000256" key="1">
    <source>
        <dbReference type="SAM" id="MobiDB-lite"/>
    </source>
</evidence>
<gene>
    <name evidence="2" type="ORF">JW744_04120</name>
</gene>
<proteinExistence type="predicted"/>
<comment type="caution">
    <text evidence="2">The sequence shown here is derived from an EMBL/GenBank/DDBJ whole genome shotgun (WGS) entry which is preliminary data.</text>
</comment>
<feature type="compositionally biased region" description="Basic and acidic residues" evidence="1">
    <location>
        <begin position="1"/>
        <end position="11"/>
    </location>
</feature>
<sequence length="139" mass="16091">MREKIKQERRERKQQKHKAKPSGICIGMSEAGRMLARAKAAEIREMQRVHLSKIGTGWFPQVSREAYNHLKKLENASSKNYAYVVDRTRSIAGKQAVFQAEYYETPNAAGLLLSEFKIDFERNEIVKLKSYGVRNPTRF</sequence>
<organism evidence="2 3">
    <name type="scientific">Candidatus Iainarchaeum sp</name>
    <dbReference type="NCBI Taxonomy" id="3101447"/>
    <lineage>
        <taxon>Archaea</taxon>
        <taxon>Candidatus Iainarchaeota</taxon>
        <taxon>Candidatus Iainarchaeia</taxon>
        <taxon>Candidatus Iainarchaeales</taxon>
        <taxon>Candidatus Iainarchaeaceae</taxon>
        <taxon>Candidatus Iainarchaeum</taxon>
    </lineage>
</organism>
<accession>A0A938YWW7</accession>
<evidence type="ECO:0000313" key="3">
    <source>
        <dbReference type="Proteomes" id="UP000809243"/>
    </source>
</evidence>
<name>A0A938YWW7_9ARCH</name>
<reference evidence="2" key="1">
    <citation type="submission" date="2021-01" db="EMBL/GenBank/DDBJ databases">
        <title>Active Sulfur Cycling in an Early Earth Analoge.</title>
        <authorList>
            <person name="Hahn C.R."/>
            <person name="Youssef N.H."/>
            <person name="Elshahed M."/>
        </authorList>
    </citation>
    <scope>NUCLEOTIDE SEQUENCE</scope>
    <source>
        <strain evidence="2">Zod_Metabat.1151</strain>
    </source>
</reference>
<dbReference type="AlphaFoldDB" id="A0A938YWW7"/>
<dbReference type="EMBL" id="JAFGDB010000069">
    <property type="protein sequence ID" value="MBN2067627.1"/>
    <property type="molecule type" value="Genomic_DNA"/>
</dbReference>